<accession>A0A9P4XNW3</accession>
<comment type="caution">
    <text evidence="1">The sequence shown here is derived from an EMBL/GenBank/DDBJ whole genome shotgun (WGS) entry which is preliminary data.</text>
</comment>
<name>A0A9P4XNW3_9HYPO</name>
<dbReference type="AlphaFoldDB" id="A0A9P4XNW3"/>
<evidence type="ECO:0000313" key="2">
    <source>
        <dbReference type="Proteomes" id="UP000801864"/>
    </source>
</evidence>
<sequence>MALPACTQPSGTSEYAEAMAPPRLQAKKQSKEMHPAVALSSGWQTSDFAGEASRQIIAQLLMYIYQACFRKGKHFQIISDLYIQIFIALEDQCWLVYPEGYKDQPLQYTVKDYAQILIVQRQSPNFRP</sequence>
<protein>
    <submittedName>
        <fullName evidence="1">Uncharacterized protein</fullName>
    </submittedName>
</protein>
<proteinExistence type="predicted"/>
<gene>
    <name evidence="1" type="ORF">CFAM422_000963</name>
</gene>
<dbReference type="EMBL" id="QLNT01000002">
    <property type="protein sequence ID" value="KAF3076033.1"/>
    <property type="molecule type" value="Genomic_DNA"/>
</dbReference>
<organism evidence="1 2">
    <name type="scientific">Trichoderma lentiforme</name>
    <dbReference type="NCBI Taxonomy" id="1567552"/>
    <lineage>
        <taxon>Eukaryota</taxon>
        <taxon>Fungi</taxon>
        <taxon>Dikarya</taxon>
        <taxon>Ascomycota</taxon>
        <taxon>Pezizomycotina</taxon>
        <taxon>Sordariomycetes</taxon>
        <taxon>Hypocreomycetidae</taxon>
        <taxon>Hypocreales</taxon>
        <taxon>Hypocreaceae</taxon>
        <taxon>Trichoderma</taxon>
    </lineage>
</organism>
<reference evidence="1 2" key="1">
    <citation type="submission" date="2018-06" db="EMBL/GenBank/DDBJ databases">
        <title>Genome analysis of cellulolytic fungus Trichoderma lentiforme CFAM-422.</title>
        <authorList>
            <person name="Steindorff A.S."/>
            <person name="Formighieri E.F."/>
            <person name="Midorikawa G.E.O."/>
            <person name="Tamietti M.S."/>
            <person name="Ramos E.Z."/>
            <person name="Silva A.S."/>
            <person name="Bon E.P.S."/>
            <person name="Mendes T.D."/>
            <person name="Damaso M.C.T."/>
            <person name="Favaro L.C.L."/>
        </authorList>
    </citation>
    <scope>NUCLEOTIDE SEQUENCE [LARGE SCALE GENOMIC DNA]</scope>
    <source>
        <strain evidence="1 2">CFAM-422</strain>
    </source>
</reference>
<keyword evidence="2" id="KW-1185">Reference proteome</keyword>
<evidence type="ECO:0000313" key="1">
    <source>
        <dbReference type="EMBL" id="KAF3076033.1"/>
    </source>
</evidence>
<dbReference type="Proteomes" id="UP000801864">
    <property type="component" value="Unassembled WGS sequence"/>
</dbReference>